<organism evidence="1 2">
    <name type="scientific">Lichenifustis flavocetrariae</name>
    <dbReference type="NCBI Taxonomy" id="2949735"/>
    <lineage>
        <taxon>Bacteria</taxon>
        <taxon>Pseudomonadati</taxon>
        <taxon>Pseudomonadota</taxon>
        <taxon>Alphaproteobacteria</taxon>
        <taxon>Hyphomicrobiales</taxon>
        <taxon>Lichenihabitantaceae</taxon>
        <taxon>Lichenifustis</taxon>
    </lineage>
</organism>
<evidence type="ECO:0000313" key="2">
    <source>
        <dbReference type="Proteomes" id="UP001165667"/>
    </source>
</evidence>
<dbReference type="EMBL" id="JAMOIM010000029">
    <property type="protein sequence ID" value="MCW6511600.1"/>
    <property type="molecule type" value="Genomic_DNA"/>
</dbReference>
<name>A0AA42CQN0_9HYPH</name>
<accession>A0AA42CQN0</accession>
<dbReference type="RefSeq" id="WP_282587978.1">
    <property type="nucleotide sequence ID" value="NZ_JAMOIM010000029.1"/>
</dbReference>
<reference evidence="1" key="1">
    <citation type="submission" date="2022-05" db="EMBL/GenBank/DDBJ databases">
        <authorList>
            <person name="Pankratov T."/>
        </authorList>
    </citation>
    <scope>NUCLEOTIDE SEQUENCE</scope>
    <source>
        <strain evidence="1">BP6-180914</strain>
    </source>
</reference>
<gene>
    <name evidence="1" type="ORF">M8523_26870</name>
</gene>
<proteinExistence type="predicted"/>
<keyword evidence="2" id="KW-1185">Reference proteome</keyword>
<dbReference type="Proteomes" id="UP001165667">
    <property type="component" value="Unassembled WGS sequence"/>
</dbReference>
<dbReference type="AlphaFoldDB" id="A0AA42CQN0"/>
<sequence length="64" mass="6856">MKKPDGAVSVSELVEGRSARTRVTFTWSPINAEADQHASFASNIPSILGGWSNSFDHLAALIRG</sequence>
<comment type="caution">
    <text evidence="1">The sequence shown here is derived from an EMBL/GenBank/DDBJ whole genome shotgun (WGS) entry which is preliminary data.</text>
</comment>
<evidence type="ECO:0000313" key="1">
    <source>
        <dbReference type="EMBL" id="MCW6511600.1"/>
    </source>
</evidence>
<protein>
    <submittedName>
        <fullName evidence="1">Uncharacterized protein</fullName>
    </submittedName>
</protein>